<dbReference type="InterPro" id="IPR020941">
    <property type="entry name" value="SUFU-like_domain"/>
</dbReference>
<evidence type="ECO:0000259" key="1">
    <source>
        <dbReference type="Pfam" id="PF05076"/>
    </source>
</evidence>
<evidence type="ECO:0000313" key="2">
    <source>
        <dbReference type="EMBL" id="MBD8498793.1"/>
    </source>
</evidence>
<dbReference type="RefSeq" id="WP_192025161.1">
    <property type="nucleotide sequence ID" value="NZ_JACYTN010000006.1"/>
</dbReference>
<dbReference type="EMBL" id="JACYTN010000006">
    <property type="protein sequence ID" value="MBD8498793.1"/>
    <property type="molecule type" value="Genomic_DNA"/>
</dbReference>
<dbReference type="Proteomes" id="UP000634529">
    <property type="component" value="Unassembled WGS sequence"/>
</dbReference>
<comment type="caution">
    <text evidence="2">The sequence shown here is derived from an EMBL/GenBank/DDBJ whole genome shotgun (WGS) entry which is preliminary data.</text>
</comment>
<name>A0ABR9AXE6_9BACL</name>
<organism evidence="2 3">
    <name type="scientific">Paenibacillus arenosi</name>
    <dbReference type="NCBI Taxonomy" id="2774142"/>
    <lineage>
        <taxon>Bacteria</taxon>
        <taxon>Bacillati</taxon>
        <taxon>Bacillota</taxon>
        <taxon>Bacilli</taxon>
        <taxon>Bacillales</taxon>
        <taxon>Paenibacillaceae</taxon>
        <taxon>Paenibacillus</taxon>
    </lineage>
</organism>
<keyword evidence="3" id="KW-1185">Reference proteome</keyword>
<reference evidence="2 3" key="1">
    <citation type="submission" date="2020-09" db="EMBL/GenBank/DDBJ databases">
        <title>Paenibacillus sp. CAU 1523 isolated from sand of Haeundae Beach.</title>
        <authorList>
            <person name="Kim W."/>
        </authorList>
    </citation>
    <scope>NUCLEOTIDE SEQUENCE [LARGE SCALE GENOMIC DNA]</scope>
    <source>
        <strain evidence="2 3">CAU 1523</strain>
    </source>
</reference>
<sequence>MIVNKPNHDNLILLEHFRKFIGEPSLINIESVSESLNINLVIFEANEKRNYHTIITSGMSLVPSNVSEENEDWKYTELMMYLPASWPVTKDNIKEFEEYWPLGWLRKLGKFPNERDTWFCYGDTIPNGEPPEPIASNTKFSCMLLLPPIREDEGFFSLDISEEKTIQFLVVFPIYKEEMEFHLTNGFNAVLEKFDEYDVNDIVDINRINMCKS</sequence>
<gene>
    <name evidence="2" type="ORF">IFO66_10825</name>
</gene>
<accession>A0ABR9AXE6</accession>
<evidence type="ECO:0000313" key="3">
    <source>
        <dbReference type="Proteomes" id="UP000634529"/>
    </source>
</evidence>
<protein>
    <submittedName>
        <fullName evidence="2">Suppressor of fused domain protein</fullName>
    </submittedName>
</protein>
<feature type="domain" description="Suppressor of fused-like" evidence="1">
    <location>
        <begin position="38"/>
        <end position="207"/>
    </location>
</feature>
<proteinExistence type="predicted"/>
<dbReference type="Pfam" id="PF05076">
    <property type="entry name" value="SUFU"/>
    <property type="match status" value="1"/>
</dbReference>